<dbReference type="AlphaFoldDB" id="A0A7U3UZ73"/>
<dbReference type="Pfam" id="PF13560">
    <property type="entry name" value="HTH_31"/>
    <property type="match status" value="1"/>
</dbReference>
<reference evidence="2 3" key="4">
    <citation type="journal article" date="2020" name="Sci. Rep.">
        <title>beta-carboline chemical signals induce reveromycin production through a LuxR family regulator in Streptomyces sp. SN-593.</title>
        <authorList>
            <person name="Panthee S."/>
            <person name="Kito N."/>
            <person name="Hayashi T."/>
            <person name="Shimizu T."/>
            <person name="Ishikawa J."/>
            <person name="Hamamoto H."/>
            <person name="Osada H."/>
            <person name="Takahashi S."/>
        </authorList>
    </citation>
    <scope>NUCLEOTIDE SEQUENCE [LARGE SCALE GENOMIC DNA]</scope>
    <source>
        <strain evidence="2 3">SN-593</strain>
    </source>
</reference>
<dbReference type="Proteomes" id="UP000595703">
    <property type="component" value="Chromosome"/>
</dbReference>
<reference evidence="2 3" key="1">
    <citation type="journal article" date="2010" name="J. Bacteriol.">
        <title>Biochemical characterization of a novel indole prenyltransferase from Streptomyces sp. SN-593.</title>
        <authorList>
            <person name="Takahashi S."/>
            <person name="Takagi H."/>
            <person name="Toyoda A."/>
            <person name="Uramoto M."/>
            <person name="Nogawa T."/>
            <person name="Ueki M."/>
            <person name="Sakaki Y."/>
            <person name="Osada H."/>
        </authorList>
    </citation>
    <scope>NUCLEOTIDE SEQUENCE [LARGE SCALE GENOMIC DNA]</scope>
    <source>
        <strain evidence="2 3">SN-593</strain>
    </source>
</reference>
<accession>A0A7U3UZ73</accession>
<dbReference type="PROSITE" id="PS50943">
    <property type="entry name" value="HTH_CROC1"/>
    <property type="match status" value="1"/>
</dbReference>
<proteinExistence type="predicted"/>
<evidence type="ECO:0000313" key="3">
    <source>
        <dbReference type="Proteomes" id="UP000595703"/>
    </source>
</evidence>
<sequence>MSERRAAPTVLQISLGRRLRDLREVAGLSAAQAGERIRVAQSTVTRLEGARTSLNYTTVKALLELYGVTGSEARDFLTLVDKANESGWWQGYSDVLPGRFGVYVSLESAASQIRSYEPQVVPGLLQTPAYCEAVIRLGFPRESDESVRRRVALRLQRQNVLNRPDGAPFLWAVVDETAVRRPAGSRAVMAEQIERLMQTADLPNVALQVHPFAAGLHRGAFGPFTLFRFPIPDFPDIACVDSLRGTAYRDESAEVELYRSTFEHLMTGALARRRTKGFLEALRKEYLR</sequence>
<dbReference type="EMBL" id="AP018365">
    <property type="protein sequence ID" value="BBB01516.1"/>
    <property type="molecule type" value="Genomic_DNA"/>
</dbReference>
<keyword evidence="2" id="KW-0238">DNA-binding</keyword>
<dbReference type="Gene3D" id="1.10.260.40">
    <property type="entry name" value="lambda repressor-like DNA-binding domains"/>
    <property type="match status" value="1"/>
</dbReference>
<evidence type="ECO:0000259" key="1">
    <source>
        <dbReference type="PROSITE" id="PS50943"/>
    </source>
</evidence>
<dbReference type="KEGG" id="arev:RVR_8968"/>
<reference evidence="2 3" key="3">
    <citation type="journal article" date="2011" name="Nat. Chem. Biol.">
        <title>Reveromycin A biosynthesis uses RevG and RevJ for stereospecific spiroacetal formation.</title>
        <authorList>
            <person name="Takahashi S."/>
            <person name="Toyoda A."/>
            <person name="Sekiyama Y."/>
            <person name="Takagi H."/>
            <person name="Nogawa T."/>
            <person name="Uramoto M."/>
            <person name="Suzuki R."/>
            <person name="Koshino H."/>
            <person name="Kumano T."/>
            <person name="Panthee S."/>
            <person name="Dairi T."/>
            <person name="Ishikawa J."/>
            <person name="Ikeda H."/>
            <person name="Sakaki Y."/>
            <person name="Osada H."/>
        </authorList>
    </citation>
    <scope>NUCLEOTIDE SEQUENCE [LARGE SCALE GENOMIC DNA]</scope>
    <source>
        <strain evidence="2 3">SN-593</strain>
    </source>
</reference>
<dbReference type="InterPro" id="IPR001387">
    <property type="entry name" value="Cro/C1-type_HTH"/>
</dbReference>
<dbReference type="GO" id="GO:0003677">
    <property type="term" value="F:DNA binding"/>
    <property type="evidence" value="ECO:0007669"/>
    <property type="project" value="UniProtKB-KW"/>
</dbReference>
<dbReference type="InterPro" id="IPR043917">
    <property type="entry name" value="DUF5753"/>
</dbReference>
<name>A0A7U3UZ73_9ACTN</name>
<dbReference type="SUPFAM" id="SSF47413">
    <property type="entry name" value="lambda repressor-like DNA-binding domains"/>
    <property type="match status" value="1"/>
</dbReference>
<dbReference type="RefSeq" id="WP_202237404.1">
    <property type="nucleotide sequence ID" value="NZ_AP018365.1"/>
</dbReference>
<dbReference type="SMART" id="SM00530">
    <property type="entry name" value="HTH_XRE"/>
    <property type="match status" value="1"/>
</dbReference>
<feature type="domain" description="HTH cro/C1-type" evidence="1">
    <location>
        <begin position="19"/>
        <end position="73"/>
    </location>
</feature>
<reference evidence="2 3" key="2">
    <citation type="journal article" date="2011" name="J. Antibiot.">
        <title>Furaquinocins I and J: novel polyketide isoprenoid hybrid compounds from Streptomyces reveromyceticus SN-593.</title>
        <authorList>
            <person name="Panthee S."/>
            <person name="Takahashi S."/>
            <person name="Takagi H."/>
            <person name="Nogawa T."/>
            <person name="Oowada E."/>
            <person name="Uramoto M."/>
            <person name="Osada H."/>
        </authorList>
    </citation>
    <scope>NUCLEOTIDE SEQUENCE [LARGE SCALE GENOMIC DNA]</scope>
    <source>
        <strain evidence="2 3">SN-593</strain>
    </source>
</reference>
<gene>
    <name evidence="2" type="ORF">RVR_8968</name>
</gene>
<evidence type="ECO:0000313" key="2">
    <source>
        <dbReference type="EMBL" id="BBB01516.1"/>
    </source>
</evidence>
<keyword evidence="3" id="KW-1185">Reference proteome</keyword>
<protein>
    <submittedName>
        <fullName evidence="2">Putative DNA-binding protein</fullName>
    </submittedName>
</protein>
<organism evidence="2 3">
    <name type="scientific">Actinacidiphila reveromycinica</name>
    <dbReference type="NCBI Taxonomy" id="659352"/>
    <lineage>
        <taxon>Bacteria</taxon>
        <taxon>Bacillati</taxon>
        <taxon>Actinomycetota</taxon>
        <taxon>Actinomycetes</taxon>
        <taxon>Kitasatosporales</taxon>
        <taxon>Streptomycetaceae</taxon>
        <taxon>Actinacidiphila</taxon>
    </lineage>
</organism>
<dbReference type="CDD" id="cd00093">
    <property type="entry name" value="HTH_XRE"/>
    <property type="match status" value="1"/>
</dbReference>
<dbReference type="Pfam" id="PF19054">
    <property type="entry name" value="DUF5753"/>
    <property type="match status" value="1"/>
</dbReference>
<dbReference type="InterPro" id="IPR010982">
    <property type="entry name" value="Lambda_DNA-bd_dom_sf"/>
</dbReference>